<dbReference type="GO" id="GO:0030246">
    <property type="term" value="F:carbohydrate binding"/>
    <property type="evidence" value="ECO:0007669"/>
    <property type="project" value="InterPro"/>
</dbReference>
<dbReference type="AlphaFoldDB" id="A0A2H9PAU2"/>
<dbReference type="InterPro" id="IPR010502">
    <property type="entry name" value="Carb-bd_dom_fam9"/>
</dbReference>
<evidence type="ECO:0000313" key="3">
    <source>
        <dbReference type="Proteomes" id="UP000234145"/>
    </source>
</evidence>
<dbReference type="GO" id="GO:0004553">
    <property type="term" value="F:hydrolase activity, hydrolyzing O-glycosyl compounds"/>
    <property type="evidence" value="ECO:0007669"/>
    <property type="project" value="InterPro"/>
</dbReference>
<dbReference type="GO" id="GO:0016052">
    <property type="term" value="P:carbohydrate catabolic process"/>
    <property type="evidence" value="ECO:0007669"/>
    <property type="project" value="InterPro"/>
</dbReference>
<dbReference type="Pfam" id="PF06452">
    <property type="entry name" value="CBM9_1"/>
    <property type="match status" value="1"/>
</dbReference>
<dbReference type="SUPFAM" id="SSF49344">
    <property type="entry name" value="CBD9-like"/>
    <property type="match status" value="1"/>
</dbReference>
<evidence type="ECO:0000313" key="2">
    <source>
        <dbReference type="EMBL" id="PIZ15712.1"/>
    </source>
</evidence>
<accession>A0A2H9PAU2</accession>
<dbReference type="PANTHER" id="PTHR35532">
    <property type="entry name" value="SIMILAR TO POLYHYDROXYALKANOATE DEPOLYMERASE"/>
    <property type="match status" value="1"/>
</dbReference>
<reference evidence="3" key="1">
    <citation type="submission" date="2017-09" db="EMBL/GenBank/DDBJ databases">
        <title>Depth-based differentiation of microbial function through sediment-hosted aquifers and enrichment of novel symbionts in the deep terrestrial subsurface.</title>
        <authorList>
            <person name="Probst A.J."/>
            <person name="Ladd B."/>
            <person name="Jarett J.K."/>
            <person name="Geller-Mcgrath D.E."/>
            <person name="Sieber C.M.K."/>
            <person name="Emerson J.B."/>
            <person name="Anantharaman K."/>
            <person name="Thomas B.C."/>
            <person name="Malmstrom R."/>
            <person name="Stieglmeier M."/>
            <person name="Klingl A."/>
            <person name="Woyke T."/>
            <person name="Ryan C.M."/>
            <person name="Banfield J.F."/>
        </authorList>
    </citation>
    <scope>NUCLEOTIDE SEQUENCE [LARGE SCALE GENOMIC DNA]</scope>
</reference>
<gene>
    <name evidence="2" type="ORF">COY51_04585</name>
</gene>
<protein>
    <recommendedName>
        <fullName evidence="1">Carbohydrate-binding domain-containing protein</fullName>
    </recommendedName>
</protein>
<name>A0A2H9PAU2_9BACT</name>
<dbReference type="PANTHER" id="PTHR35532:SF5">
    <property type="entry name" value="CARBOHYDRATE-BINDING DOMAIN-CONTAINING PROTEIN"/>
    <property type="match status" value="1"/>
</dbReference>
<dbReference type="Proteomes" id="UP000234145">
    <property type="component" value="Unassembled WGS sequence"/>
</dbReference>
<dbReference type="CDD" id="cd09620">
    <property type="entry name" value="CBM9_like_3"/>
    <property type="match status" value="1"/>
</dbReference>
<evidence type="ECO:0000259" key="1">
    <source>
        <dbReference type="Pfam" id="PF06452"/>
    </source>
</evidence>
<dbReference type="Gene3D" id="2.60.40.1190">
    <property type="match status" value="1"/>
</dbReference>
<proteinExistence type="predicted"/>
<dbReference type="EMBL" id="PFMS01000075">
    <property type="protein sequence ID" value="PIZ15712.1"/>
    <property type="molecule type" value="Genomic_DNA"/>
</dbReference>
<feature type="domain" description="Carbohydrate-binding" evidence="1">
    <location>
        <begin position="46"/>
        <end position="206"/>
    </location>
</feature>
<comment type="caution">
    <text evidence="2">The sequence shown here is derived from an EMBL/GenBank/DDBJ whole genome shotgun (WGS) entry which is preliminary data.</text>
</comment>
<sequence>MIKKGAGFILVGLFVFGFWGSQQSIKAEEKIPQIYTCKQVTGKIKIDGILDEPDWQKAESIKFLHLPLTKDTQTQEYQEAISPGSGKILYDKNYLYIGLEAKDKDIWATMKDGEILCREDVLEIFIKPKKDSFVYYEFEISPKNKEWTLMWPRRGARSDKAAALYNPPLKKAVKIYGTLNDWRDVDDKWVLEVAIPFSAFKEVTSPPQAGDEWSFSFCRYDYSVYLEGGLEYSATAKLSRISFHLYEDYDILKFGN</sequence>
<organism evidence="2 3">
    <name type="scientific">Candidatus Desantisbacteria bacterium CG_4_10_14_0_8_um_filter_39_17</name>
    <dbReference type="NCBI Taxonomy" id="1974542"/>
    <lineage>
        <taxon>Bacteria</taxon>
        <taxon>Candidatus Desantisiibacteriota</taxon>
    </lineage>
</organism>